<comment type="caution">
    <text evidence="13">The sequence shown here is derived from an EMBL/GenBank/DDBJ whole genome shotgun (WGS) entry which is preliminary data.</text>
</comment>
<dbReference type="InterPro" id="IPR003716">
    <property type="entry name" value="DNA-dir_RNA_pol_omega"/>
</dbReference>
<dbReference type="HAMAP" id="MF_00366">
    <property type="entry name" value="RNApol_bact_RpoZ"/>
    <property type="match status" value="1"/>
</dbReference>
<reference evidence="13 14" key="1">
    <citation type="submission" date="2020-08" db="EMBL/GenBank/DDBJ databases">
        <title>Genomic Encyclopedia of Type Strains, Phase III (KMG-III): the genomes of soil and plant-associated and newly described type strains.</title>
        <authorList>
            <person name="Whitman W."/>
        </authorList>
    </citation>
    <scope>NUCLEOTIDE SEQUENCE [LARGE SCALE GENOMIC DNA]</scope>
    <source>
        <strain evidence="13 14">CECT 8803</strain>
    </source>
</reference>
<dbReference type="GO" id="GO:0003677">
    <property type="term" value="F:DNA binding"/>
    <property type="evidence" value="ECO:0007669"/>
    <property type="project" value="UniProtKB-UniRule"/>
</dbReference>
<proteinExistence type="inferred from homology"/>
<dbReference type="InterPro" id="IPR006110">
    <property type="entry name" value="Pol_omega/Rpo6/RPB6"/>
</dbReference>
<evidence type="ECO:0000313" key="13">
    <source>
        <dbReference type="EMBL" id="MBB3064453.1"/>
    </source>
</evidence>
<accession>A0A839SU57</accession>
<dbReference type="Proteomes" id="UP000581135">
    <property type="component" value="Unassembled WGS sequence"/>
</dbReference>
<dbReference type="PANTHER" id="PTHR34476">
    <property type="entry name" value="DNA-DIRECTED RNA POLYMERASE SUBUNIT OMEGA"/>
    <property type="match status" value="1"/>
</dbReference>
<keyword evidence="6 11" id="KW-0548">Nucleotidyltransferase</keyword>
<dbReference type="NCBIfam" id="TIGR00690">
    <property type="entry name" value="rpoZ"/>
    <property type="match status" value="1"/>
</dbReference>
<gene>
    <name evidence="11" type="primary">rpoZ</name>
    <name evidence="13" type="ORF">FHR98_000725</name>
</gene>
<organism evidence="13 14">
    <name type="scientific">Limibacillus halophilus</name>
    <dbReference type="NCBI Taxonomy" id="1579333"/>
    <lineage>
        <taxon>Bacteria</taxon>
        <taxon>Pseudomonadati</taxon>
        <taxon>Pseudomonadota</taxon>
        <taxon>Alphaproteobacteria</taxon>
        <taxon>Rhodospirillales</taxon>
        <taxon>Rhodovibrionaceae</taxon>
        <taxon>Limibacillus</taxon>
    </lineage>
</organism>
<protein>
    <recommendedName>
        <fullName evidence="3 11">DNA-directed RNA polymerase subunit omega</fullName>
        <shortName evidence="11">RNAP omega subunit</shortName>
        <ecNumber evidence="2 11">2.7.7.6</ecNumber>
    </recommendedName>
    <alternativeName>
        <fullName evidence="9 11">RNA polymerase omega subunit</fullName>
    </alternativeName>
    <alternativeName>
        <fullName evidence="8 11">Transcriptase subunit omega</fullName>
    </alternativeName>
</protein>
<keyword evidence="7 11" id="KW-0804">Transcription</keyword>
<dbReference type="SUPFAM" id="SSF63562">
    <property type="entry name" value="RPB6/omega subunit-like"/>
    <property type="match status" value="1"/>
</dbReference>
<evidence type="ECO:0000256" key="6">
    <source>
        <dbReference type="ARBA" id="ARBA00022695"/>
    </source>
</evidence>
<dbReference type="AlphaFoldDB" id="A0A839SU57"/>
<evidence type="ECO:0000256" key="2">
    <source>
        <dbReference type="ARBA" id="ARBA00012418"/>
    </source>
</evidence>
<dbReference type="SMART" id="SM01409">
    <property type="entry name" value="RNA_pol_Rpb6"/>
    <property type="match status" value="1"/>
</dbReference>
<dbReference type="EMBL" id="JACHXA010000002">
    <property type="protein sequence ID" value="MBB3064453.1"/>
    <property type="molecule type" value="Genomic_DNA"/>
</dbReference>
<evidence type="ECO:0000256" key="12">
    <source>
        <dbReference type="SAM" id="MobiDB-lite"/>
    </source>
</evidence>
<keyword evidence="14" id="KW-1185">Reference proteome</keyword>
<dbReference type="GO" id="GO:0000428">
    <property type="term" value="C:DNA-directed RNA polymerase complex"/>
    <property type="evidence" value="ECO:0007669"/>
    <property type="project" value="UniProtKB-KW"/>
</dbReference>
<evidence type="ECO:0000256" key="7">
    <source>
        <dbReference type="ARBA" id="ARBA00023163"/>
    </source>
</evidence>
<name>A0A839SU57_9PROT</name>
<sequence length="134" mass="14566">MARVTVEDCVTKVPNRFDLVMLASQRAREISAGAPLIVERDNDKNPVVALREIAEDAVSQDELRESVISGMQKHNERDEPEEEAAELDALSGETSEAEAGAAEVESEMDGEGLEAALGKIFEDITADDVTNYDD</sequence>
<dbReference type="RefSeq" id="WP_183415281.1">
    <property type="nucleotide sequence ID" value="NZ_JACHXA010000002.1"/>
</dbReference>
<evidence type="ECO:0000256" key="10">
    <source>
        <dbReference type="ARBA" id="ARBA00048552"/>
    </source>
</evidence>
<evidence type="ECO:0000256" key="4">
    <source>
        <dbReference type="ARBA" id="ARBA00022478"/>
    </source>
</evidence>
<keyword evidence="4 11" id="KW-0240">DNA-directed RNA polymerase</keyword>
<comment type="catalytic activity">
    <reaction evidence="10 11">
        <text>RNA(n) + a ribonucleoside 5'-triphosphate = RNA(n+1) + diphosphate</text>
        <dbReference type="Rhea" id="RHEA:21248"/>
        <dbReference type="Rhea" id="RHEA-COMP:14527"/>
        <dbReference type="Rhea" id="RHEA-COMP:17342"/>
        <dbReference type="ChEBI" id="CHEBI:33019"/>
        <dbReference type="ChEBI" id="CHEBI:61557"/>
        <dbReference type="ChEBI" id="CHEBI:140395"/>
        <dbReference type="EC" id="2.7.7.6"/>
    </reaction>
</comment>
<dbReference type="PANTHER" id="PTHR34476:SF1">
    <property type="entry name" value="DNA-DIRECTED RNA POLYMERASE SUBUNIT OMEGA"/>
    <property type="match status" value="1"/>
</dbReference>
<keyword evidence="5 11" id="KW-0808">Transferase</keyword>
<dbReference type="EC" id="2.7.7.6" evidence="2 11"/>
<feature type="region of interest" description="Disordered" evidence="12">
    <location>
        <begin position="69"/>
        <end position="114"/>
    </location>
</feature>
<comment type="similarity">
    <text evidence="1 11">Belongs to the RNA polymerase subunit omega family.</text>
</comment>
<feature type="compositionally biased region" description="Low complexity" evidence="12">
    <location>
        <begin position="87"/>
        <end position="103"/>
    </location>
</feature>
<dbReference type="Gene3D" id="3.90.940.10">
    <property type="match status" value="1"/>
</dbReference>
<evidence type="ECO:0000313" key="14">
    <source>
        <dbReference type="Proteomes" id="UP000581135"/>
    </source>
</evidence>
<dbReference type="Pfam" id="PF01192">
    <property type="entry name" value="RNA_pol_Rpb6"/>
    <property type="match status" value="1"/>
</dbReference>
<comment type="function">
    <text evidence="11">Promotes RNA polymerase assembly. Latches the N- and C-terminal regions of the beta' subunit thereby facilitating its interaction with the beta and alpha subunits.</text>
</comment>
<evidence type="ECO:0000256" key="11">
    <source>
        <dbReference type="HAMAP-Rule" id="MF_00366"/>
    </source>
</evidence>
<dbReference type="GO" id="GO:0003899">
    <property type="term" value="F:DNA-directed RNA polymerase activity"/>
    <property type="evidence" value="ECO:0007669"/>
    <property type="project" value="UniProtKB-UniRule"/>
</dbReference>
<evidence type="ECO:0000256" key="3">
    <source>
        <dbReference type="ARBA" id="ARBA00013725"/>
    </source>
</evidence>
<evidence type="ECO:0000256" key="5">
    <source>
        <dbReference type="ARBA" id="ARBA00022679"/>
    </source>
</evidence>
<evidence type="ECO:0000256" key="8">
    <source>
        <dbReference type="ARBA" id="ARBA00029924"/>
    </source>
</evidence>
<evidence type="ECO:0000256" key="9">
    <source>
        <dbReference type="ARBA" id="ARBA00030998"/>
    </source>
</evidence>
<dbReference type="GO" id="GO:0006351">
    <property type="term" value="P:DNA-templated transcription"/>
    <property type="evidence" value="ECO:0007669"/>
    <property type="project" value="UniProtKB-UniRule"/>
</dbReference>
<evidence type="ECO:0000256" key="1">
    <source>
        <dbReference type="ARBA" id="ARBA00006711"/>
    </source>
</evidence>
<comment type="subunit">
    <text evidence="11">The RNAP catalytic core consists of 2 alpha, 1 beta, 1 beta' and 1 omega subunit. When a sigma factor is associated with the core the holoenzyme is formed, which can initiate transcription.</text>
</comment>
<dbReference type="InterPro" id="IPR036161">
    <property type="entry name" value="RPB6/omega-like_sf"/>
</dbReference>